<feature type="chain" id="PRO_5041735534" evidence="1">
    <location>
        <begin position="18"/>
        <end position="204"/>
    </location>
</feature>
<dbReference type="Proteomes" id="UP001187315">
    <property type="component" value="Unassembled WGS sequence"/>
</dbReference>
<accession>A0AA88MEL5</accession>
<comment type="caution">
    <text evidence="2">The sequence shown here is derived from an EMBL/GenBank/DDBJ whole genome shotgun (WGS) entry which is preliminary data.</text>
</comment>
<protein>
    <submittedName>
        <fullName evidence="2">Uncharacterized protein</fullName>
    </submittedName>
</protein>
<dbReference type="EMBL" id="JAVHJS010000014">
    <property type="protein sequence ID" value="KAK2836380.1"/>
    <property type="molecule type" value="Genomic_DNA"/>
</dbReference>
<keyword evidence="3" id="KW-1185">Reference proteome</keyword>
<evidence type="ECO:0000313" key="2">
    <source>
        <dbReference type="EMBL" id="KAK2836380.1"/>
    </source>
</evidence>
<evidence type="ECO:0000256" key="1">
    <source>
        <dbReference type="SAM" id="SignalP"/>
    </source>
</evidence>
<sequence>MAWFLLLLLTVLHSGGSIHVNMEDRDWDWGSGLHELLHSFPAHSPFVTETPEHAANCTQRFWLPPSSPVCWENIAGPEEFEETRLLVLQNRAALHAVTEASGLEEGGDSYEQQAMVDVQGVREDHLSISQTVESMQKVFFNLDAKRKEGDEHDTLIASLKEQIANTGNTINGREEMAALLEQHLFNLERTLNAIQLRLTRLLNQ</sequence>
<organism evidence="2 3">
    <name type="scientific">Tachysurus vachellii</name>
    <name type="common">Darkbarbel catfish</name>
    <name type="synonym">Pelteobagrus vachellii</name>
    <dbReference type="NCBI Taxonomy" id="175792"/>
    <lineage>
        <taxon>Eukaryota</taxon>
        <taxon>Metazoa</taxon>
        <taxon>Chordata</taxon>
        <taxon>Craniata</taxon>
        <taxon>Vertebrata</taxon>
        <taxon>Euteleostomi</taxon>
        <taxon>Actinopterygii</taxon>
        <taxon>Neopterygii</taxon>
        <taxon>Teleostei</taxon>
        <taxon>Ostariophysi</taxon>
        <taxon>Siluriformes</taxon>
        <taxon>Bagridae</taxon>
        <taxon>Tachysurus</taxon>
    </lineage>
</organism>
<feature type="signal peptide" evidence="1">
    <location>
        <begin position="1"/>
        <end position="17"/>
    </location>
</feature>
<keyword evidence="1" id="KW-0732">Signal</keyword>
<gene>
    <name evidence="2" type="ORF">Q7C36_014249</name>
</gene>
<dbReference type="AlphaFoldDB" id="A0AA88MEL5"/>
<name>A0AA88MEL5_TACVA</name>
<reference evidence="2" key="1">
    <citation type="submission" date="2023-08" db="EMBL/GenBank/DDBJ databases">
        <title>Pelteobagrus vachellii genome.</title>
        <authorList>
            <person name="Liu H."/>
        </authorList>
    </citation>
    <scope>NUCLEOTIDE SEQUENCE</scope>
    <source>
        <strain evidence="2">PRFRI_2022a</strain>
        <tissue evidence="2">Muscle</tissue>
    </source>
</reference>
<proteinExistence type="predicted"/>
<evidence type="ECO:0000313" key="3">
    <source>
        <dbReference type="Proteomes" id="UP001187315"/>
    </source>
</evidence>